<reference evidence="1 4" key="1">
    <citation type="journal article" date="2021" name="G3 (Bethesda)">
        <title>Genomic diversity, chromosomal rearrangements, and interspecies hybridization in the ogataea polymorpha species complex.</title>
        <authorList>
            <person name="Hanson S.J."/>
            <person name="Cinneide E.O."/>
            <person name="Salzberg L.I."/>
            <person name="Wolfe K.H."/>
            <person name="McGowan J."/>
            <person name="Fitzpatrick D.A."/>
            <person name="Matlin K."/>
        </authorList>
    </citation>
    <scope>NUCLEOTIDE SEQUENCE</scope>
    <source>
        <strain evidence="2">51-138</strain>
        <strain evidence="1">61-244</strain>
    </source>
</reference>
<sequence length="90" mass="10596">MSTRERQIQHLNHQLGELQRNLLYMSKLCDKAATQFRSIKNFGELQASVFMSSHAVFQVYSEKKEVRRQELLKEMQEDGNDDAMDDESEK</sequence>
<dbReference type="InterPro" id="IPR042332">
    <property type="entry name" value="Hsk3"/>
</dbReference>
<organism evidence="1 3">
    <name type="scientific">Pichia angusta</name>
    <name type="common">Yeast</name>
    <name type="synonym">Hansenula polymorpha</name>
    <dbReference type="NCBI Taxonomy" id="870730"/>
    <lineage>
        <taxon>Eukaryota</taxon>
        <taxon>Fungi</taxon>
        <taxon>Dikarya</taxon>
        <taxon>Ascomycota</taxon>
        <taxon>Saccharomycotina</taxon>
        <taxon>Pichiomycetes</taxon>
        <taxon>Pichiales</taxon>
        <taxon>Pichiaceae</taxon>
        <taxon>Ogataea</taxon>
    </lineage>
</organism>
<keyword evidence="4" id="KW-1185">Reference proteome</keyword>
<accession>A0AAN6DKL4</accession>
<protein>
    <submittedName>
        <fullName evidence="1">Uncharacterized protein</fullName>
    </submittedName>
</protein>
<name>A0AAN6DKL4_PICAN</name>
<dbReference type="GO" id="GO:0042729">
    <property type="term" value="C:DASH complex"/>
    <property type="evidence" value="ECO:0007669"/>
    <property type="project" value="TreeGrafter"/>
</dbReference>
<evidence type="ECO:0000313" key="3">
    <source>
        <dbReference type="Proteomes" id="UP001196530"/>
    </source>
</evidence>
<dbReference type="EMBL" id="JAHLUX010000002">
    <property type="protein sequence ID" value="KAG7821290.1"/>
    <property type="molecule type" value="Genomic_DNA"/>
</dbReference>
<dbReference type="Proteomes" id="UP001196530">
    <property type="component" value="Unassembled WGS sequence"/>
</dbReference>
<evidence type="ECO:0000313" key="1">
    <source>
        <dbReference type="EMBL" id="KAG7821290.1"/>
    </source>
</evidence>
<dbReference type="AlphaFoldDB" id="A0AAN6DKL4"/>
<gene>
    <name evidence="1" type="ORF">KL928_001374</name>
    <name evidence="2" type="ORF">KL940_000064</name>
</gene>
<comment type="caution">
    <text evidence="1">The sequence shown here is derived from an EMBL/GenBank/DDBJ whole genome shotgun (WGS) entry which is preliminary data.</text>
</comment>
<dbReference type="InterPro" id="IPR013183">
    <property type="entry name" value="Hsk3-like"/>
</dbReference>
<proteinExistence type="predicted"/>
<dbReference type="RefSeq" id="XP_043061833.1">
    <property type="nucleotide sequence ID" value="XM_043201732.1"/>
</dbReference>
<dbReference type="Proteomes" id="UP001197328">
    <property type="component" value="Unassembled WGS sequence"/>
</dbReference>
<dbReference type="PANTHER" id="PTHR28289:SF1">
    <property type="entry name" value="DASH COMPLEX SUBUNIT HSK3"/>
    <property type="match status" value="1"/>
</dbReference>
<dbReference type="GO" id="GO:0008608">
    <property type="term" value="P:attachment of spindle microtubules to kinetochore"/>
    <property type="evidence" value="ECO:0007669"/>
    <property type="project" value="InterPro"/>
</dbReference>
<dbReference type="GeneID" id="66125425"/>
<dbReference type="Pfam" id="PF08227">
    <property type="entry name" value="DASH_Hsk3"/>
    <property type="match status" value="1"/>
</dbReference>
<dbReference type="GO" id="GO:0051010">
    <property type="term" value="F:microtubule plus-end binding"/>
    <property type="evidence" value="ECO:0007669"/>
    <property type="project" value="TreeGrafter"/>
</dbReference>
<evidence type="ECO:0000313" key="2">
    <source>
        <dbReference type="EMBL" id="KAG7852363.1"/>
    </source>
</evidence>
<evidence type="ECO:0000313" key="4">
    <source>
        <dbReference type="Proteomes" id="UP001197328"/>
    </source>
</evidence>
<dbReference type="EMBL" id="JAHLVD010000001">
    <property type="protein sequence ID" value="KAG7852363.1"/>
    <property type="molecule type" value="Genomic_DNA"/>
</dbReference>
<dbReference type="PANTHER" id="PTHR28289">
    <property type="entry name" value="DASH COMPLEX SUBUNIT HSK3"/>
    <property type="match status" value="1"/>
</dbReference>